<dbReference type="Pfam" id="PF12609">
    <property type="entry name" value="DUF3774"/>
    <property type="match status" value="2"/>
</dbReference>
<evidence type="ECO:0000313" key="2">
    <source>
        <dbReference type="EMBL" id="KAG5597019.1"/>
    </source>
</evidence>
<dbReference type="EMBL" id="JACXVP010000007">
    <property type="protein sequence ID" value="KAG5597019.1"/>
    <property type="molecule type" value="Genomic_DNA"/>
</dbReference>
<comment type="caution">
    <text evidence="2">The sequence shown here is derived from an EMBL/GenBank/DDBJ whole genome shotgun (WGS) entry which is preliminary data.</text>
</comment>
<protein>
    <recommendedName>
        <fullName evidence="4">Wound-responsive family protein</fullName>
    </recommendedName>
</protein>
<reference evidence="2 3" key="1">
    <citation type="submission" date="2020-09" db="EMBL/GenBank/DDBJ databases">
        <title>De no assembly of potato wild relative species, Solanum commersonii.</title>
        <authorList>
            <person name="Cho K."/>
        </authorList>
    </citation>
    <scope>NUCLEOTIDE SEQUENCE [LARGE SCALE GENOMIC DNA]</scope>
    <source>
        <strain evidence="2">LZ3.2</strain>
        <tissue evidence="2">Leaf</tissue>
    </source>
</reference>
<dbReference type="AlphaFoldDB" id="A0A9J5Y8G7"/>
<keyword evidence="1" id="KW-0732">Signal</keyword>
<dbReference type="Proteomes" id="UP000824120">
    <property type="component" value="Chromosome 7"/>
</dbReference>
<name>A0A9J5Y8G7_SOLCO</name>
<keyword evidence="3" id="KW-1185">Reference proteome</keyword>
<proteinExistence type="predicted"/>
<dbReference type="InterPro" id="IPR022251">
    <property type="entry name" value="DUF3774_wound-induced"/>
</dbReference>
<dbReference type="OrthoDB" id="1276651at2759"/>
<evidence type="ECO:0008006" key="4">
    <source>
        <dbReference type="Google" id="ProtNLM"/>
    </source>
</evidence>
<evidence type="ECO:0000256" key="1">
    <source>
        <dbReference type="SAM" id="SignalP"/>
    </source>
</evidence>
<feature type="chain" id="PRO_5039913719" description="Wound-responsive family protein" evidence="1">
    <location>
        <begin position="20"/>
        <end position="135"/>
    </location>
</feature>
<evidence type="ECO:0000313" key="3">
    <source>
        <dbReference type="Proteomes" id="UP000824120"/>
    </source>
</evidence>
<gene>
    <name evidence="2" type="ORF">H5410_038251</name>
</gene>
<dbReference type="PANTHER" id="PTHR33090">
    <property type="entry name" value="DUF3774 DOMAIN PROTEIN-RELATED"/>
    <property type="match status" value="1"/>
</dbReference>
<organism evidence="2 3">
    <name type="scientific">Solanum commersonii</name>
    <name type="common">Commerson's wild potato</name>
    <name type="synonym">Commerson's nightshade</name>
    <dbReference type="NCBI Taxonomy" id="4109"/>
    <lineage>
        <taxon>Eukaryota</taxon>
        <taxon>Viridiplantae</taxon>
        <taxon>Streptophyta</taxon>
        <taxon>Embryophyta</taxon>
        <taxon>Tracheophyta</taxon>
        <taxon>Spermatophyta</taxon>
        <taxon>Magnoliopsida</taxon>
        <taxon>eudicotyledons</taxon>
        <taxon>Gunneridae</taxon>
        <taxon>Pentapetalae</taxon>
        <taxon>asterids</taxon>
        <taxon>lamiids</taxon>
        <taxon>Solanales</taxon>
        <taxon>Solanaceae</taxon>
        <taxon>Solanoideae</taxon>
        <taxon>Solaneae</taxon>
        <taxon>Solanum</taxon>
    </lineage>
</organism>
<accession>A0A9J5Y8G7</accession>
<sequence length="135" mass="15569">MSSTSRAWVTAVSLGVVEALKDQGVCRWNYTIRAINQHAKNNLRSYSHAKKFSSLVSTKSEMKEKAKQSEESLRKVMWNYTIRAINQHAKNNLRSYSHAKKFSSLVSTKSEMKEKAKQSEESLRKVMYLTCWGPY</sequence>
<feature type="signal peptide" evidence="1">
    <location>
        <begin position="1"/>
        <end position="19"/>
    </location>
</feature>